<dbReference type="Proteomes" id="UP000664203">
    <property type="component" value="Unassembled WGS sequence"/>
</dbReference>
<feature type="domain" description="BRCT" evidence="2">
    <location>
        <begin position="109"/>
        <end position="199"/>
    </location>
</feature>
<comment type="caution">
    <text evidence="3">The sequence shown here is derived from an EMBL/GenBank/DDBJ whole genome shotgun (WGS) entry which is preliminary data.</text>
</comment>
<organism evidence="3 4">
    <name type="scientific">Alectoria fallacina</name>
    <dbReference type="NCBI Taxonomy" id="1903189"/>
    <lineage>
        <taxon>Eukaryota</taxon>
        <taxon>Fungi</taxon>
        <taxon>Dikarya</taxon>
        <taxon>Ascomycota</taxon>
        <taxon>Pezizomycotina</taxon>
        <taxon>Lecanoromycetes</taxon>
        <taxon>OSLEUM clade</taxon>
        <taxon>Lecanoromycetidae</taxon>
        <taxon>Lecanorales</taxon>
        <taxon>Lecanorineae</taxon>
        <taxon>Parmeliaceae</taxon>
        <taxon>Alectoria</taxon>
    </lineage>
</organism>
<feature type="compositionally biased region" description="Basic and acidic residues" evidence="1">
    <location>
        <begin position="520"/>
        <end position="529"/>
    </location>
</feature>
<feature type="domain" description="BRCT" evidence="2">
    <location>
        <begin position="10"/>
        <end position="108"/>
    </location>
</feature>
<dbReference type="GO" id="GO:1990683">
    <property type="term" value="P:DNA double-strand break attachment to nuclear envelope"/>
    <property type="evidence" value="ECO:0007669"/>
    <property type="project" value="TreeGrafter"/>
</dbReference>
<dbReference type="SUPFAM" id="SSF52113">
    <property type="entry name" value="BRCT domain"/>
    <property type="match status" value="5"/>
</dbReference>
<dbReference type="CDD" id="cd17743">
    <property type="entry name" value="BRCT_BRC1_like_rpt5"/>
    <property type="match status" value="1"/>
</dbReference>
<dbReference type="GO" id="GO:0005634">
    <property type="term" value="C:nucleus"/>
    <property type="evidence" value="ECO:0007669"/>
    <property type="project" value="TreeGrafter"/>
</dbReference>
<dbReference type="EMBL" id="CAJPDR010000217">
    <property type="protein sequence ID" value="CAF9926710.1"/>
    <property type="molecule type" value="Genomic_DNA"/>
</dbReference>
<feature type="compositionally biased region" description="Polar residues" evidence="1">
    <location>
        <begin position="234"/>
        <end position="243"/>
    </location>
</feature>
<feature type="domain" description="BRCT" evidence="2">
    <location>
        <begin position="346"/>
        <end position="418"/>
    </location>
</feature>
<dbReference type="Pfam" id="PF16589">
    <property type="entry name" value="BRCT_2"/>
    <property type="match status" value="1"/>
</dbReference>
<dbReference type="SMART" id="SM00292">
    <property type="entry name" value="BRCT"/>
    <property type="match status" value="6"/>
</dbReference>
<dbReference type="Pfam" id="PF12738">
    <property type="entry name" value="PTCB-BRCT"/>
    <property type="match status" value="2"/>
</dbReference>
<evidence type="ECO:0000313" key="3">
    <source>
        <dbReference type="EMBL" id="CAF9926710.1"/>
    </source>
</evidence>
<proteinExistence type="predicted"/>
<dbReference type="AlphaFoldDB" id="A0A8H3IMT0"/>
<sequence>MAAMDLDGAESKSLFAQVQFFIVQAEDLQGDSARELAKLLEENGAEEIARTTVANSIPLQDITHIISTTTDFPEYEVANDALKSVVKPDWVKASIAKGRLANPRQYSPDPRLFFSGLVVCCADLPSGDSDAIIGGVLAMGGLYSSPVSKMVTHIVALTMESDKCKTAISKNVKCKYVLPHWFDDCLRLGKRIDESPYCLPDPEILRKRPEDRILETGRQDMLGASSPKPDRLPTPSSSPSANRRQLTIFKGKKVLLSRDLELGSHLLGTIEDLILNGGGMVTGSVYKADIFICHYRESLDYRIASRASKDVGNLAWLYHLITHNAWTSPLRRLLHYPVARQGLPGFSRFRISLSNYNGEARVYLENLAKAAGGEFTKTMKEDNTHLVTAHMVSEKCDAAKEWNIHTVNHLWLEESYAKWQIQTVSHPRYNHFPTRTNLGEVVGLTPVDKKAVEKVFFPHGSDVDPSVDGDDVMRPMTAKPSNATSSRGTNAMTAHPMRSAGSRQDVPSRALQSDGPTPKASKENRRHTEGNAIRTPAPSRFIGHGKENETPSTTGSRSAKDKAVAKLHDLAPDIALFQKERKRVGGVTHGGRKSSEDMVLEINRKRSVSRDEDTDTGADEETRAMKRVKKSKNLAPPSMRLVLSGYKRWVGASKKEGEERARLREMGILIVPDFASCTHLASPHILRTQKFICALAHAPTIISTNFVNDCLSQNKVLEPEDYLLQDTEGEKRMGCKISDSLARAKSNKGQLLRGYSIYCTENIHGGFETYKSIVEVNGGKCLMYRARAGSTATLRAGLDEESDGSEIGTPGYVYLISGTTPEEAKLWPRFRQMIEGMSKHPRVVRHEWMLELALSQKHQWCDTYILTDKDVAITA</sequence>
<dbReference type="Pfam" id="PF16770">
    <property type="entry name" value="RTT107_BRCT_5"/>
    <property type="match status" value="1"/>
</dbReference>
<dbReference type="PANTHER" id="PTHR47667">
    <property type="entry name" value="REGULATOR OF TY1 TRANSPOSITION PROTEIN 107"/>
    <property type="match status" value="1"/>
</dbReference>
<feature type="region of interest" description="Disordered" evidence="1">
    <location>
        <begin position="459"/>
        <end position="559"/>
    </location>
</feature>
<feature type="region of interest" description="Disordered" evidence="1">
    <location>
        <begin position="607"/>
        <end position="630"/>
    </location>
</feature>
<protein>
    <recommendedName>
        <fullName evidence="2">BRCT domain-containing protein</fullName>
    </recommendedName>
</protein>
<name>A0A8H3IMT0_9LECA</name>
<evidence type="ECO:0000259" key="2">
    <source>
        <dbReference type="PROSITE" id="PS50172"/>
    </source>
</evidence>
<dbReference type="CDD" id="cd18439">
    <property type="entry name" value="BRCT_BRC1_like_rpt6"/>
    <property type="match status" value="1"/>
</dbReference>
<dbReference type="InterPro" id="IPR001357">
    <property type="entry name" value="BRCT_dom"/>
</dbReference>
<dbReference type="GO" id="GO:0006302">
    <property type="term" value="P:double-strand break repair"/>
    <property type="evidence" value="ECO:0007669"/>
    <property type="project" value="TreeGrafter"/>
</dbReference>
<dbReference type="InterPro" id="IPR036420">
    <property type="entry name" value="BRCT_dom_sf"/>
</dbReference>
<dbReference type="CDD" id="cd18438">
    <property type="entry name" value="BRCT_BRC1_like_rpt4"/>
    <property type="match status" value="1"/>
</dbReference>
<evidence type="ECO:0000256" key="1">
    <source>
        <dbReference type="SAM" id="MobiDB-lite"/>
    </source>
</evidence>
<dbReference type="Gene3D" id="3.40.50.10190">
    <property type="entry name" value="BRCT domain"/>
    <property type="match status" value="5"/>
</dbReference>
<reference evidence="3" key="1">
    <citation type="submission" date="2021-03" db="EMBL/GenBank/DDBJ databases">
        <authorList>
            <person name="Tagirdzhanova G."/>
        </authorList>
    </citation>
    <scope>NUCLEOTIDE SEQUENCE</scope>
</reference>
<feature type="compositionally biased region" description="Polar residues" evidence="1">
    <location>
        <begin position="479"/>
        <end position="492"/>
    </location>
</feature>
<keyword evidence="4" id="KW-1185">Reference proteome</keyword>
<dbReference type="PROSITE" id="PS50172">
    <property type="entry name" value="BRCT"/>
    <property type="match status" value="4"/>
</dbReference>
<dbReference type="CDD" id="cd18437">
    <property type="entry name" value="BRCT_BRC1_like_rpt3"/>
    <property type="match status" value="1"/>
</dbReference>
<evidence type="ECO:0000313" key="4">
    <source>
        <dbReference type="Proteomes" id="UP000664203"/>
    </source>
</evidence>
<dbReference type="CDD" id="cd18436">
    <property type="entry name" value="BRCT_BRC1_like_rpt2"/>
    <property type="match status" value="1"/>
</dbReference>
<feature type="region of interest" description="Disordered" evidence="1">
    <location>
        <begin position="217"/>
        <end position="243"/>
    </location>
</feature>
<dbReference type="OrthoDB" id="342264at2759"/>
<dbReference type="PANTHER" id="PTHR47667:SF1">
    <property type="entry name" value="REGULATOR OF TY1 TRANSPOSITION PROTEIN 107"/>
    <property type="match status" value="1"/>
</dbReference>
<dbReference type="GO" id="GO:0035361">
    <property type="term" value="C:Cul8-RING ubiquitin ligase complex"/>
    <property type="evidence" value="ECO:0007669"/>
    <property type="project" value="TreeGrafter"/>
</dbReference>
<dbReference type="InterPro" id="IPR053036">
    <property type="entry name" value="CellCycle_DNARepair_Reg"/>
</dbReference>
<gene>
    <name evidence="3" type="ORF">ALECFALPRED_003510</name>
</gene>
<accession>A0A8H3IMT0</accession>
<dbReference type="FunFam" id="3.40.50.10190:FF:000048">
    <property type="entry name" value="DNA repair protein Rtt107"/>
    <property type="match status" value="1"/>
</dbReference>
<feature type="domain" description="BRCT" evidence="2">
    <location>
        <begin position="638"/>
        <end position="724"/>
    </location>
</feature>